<keyword evidence="5" id="KW-1185">Reference proteome</keyword>
<dbReference type="PANTHER" id="PTHR43639">
    <property type="entry name" value="OXIDOREDUCTASE, SHORT-CHAIN DEHYDROGENASE/REDUCTASE FAMILY (AFU_ORTHOLOGUE AFUA_5G02870)"/>
    <property type="match status" value="1"/>
</dbReference>
<dbReference type="InterPro" id="IPR057326">
    <property type="entry name" value="KR_dom"/>
</dbReference>
<geneLocation type="plasmid" evidence="4 5">
    <name>pWSM1592_2</name>
</geneLocation>
<dbReference type="Pfam" id="PF13561">
    <property type="entry name" value="adh_short_C2"/>
    <property type="match status" value="1"/>
</dbReference>
<dbReference type="CDD" id="cd05233">
    <property type="entry name" value="SDR_c"/>
    <property type="match status" value="1"/>
</dbReference>
<keyword evidence="2" id="KW-0560">Oxidoreductase</keyword>
<dbReference type="PRINTS" id="PR00081">
    <property type="entry name" value="GDHRDH"/>
</dbReference>
<name>A0ABY5XYX9_RHISU</name>
<dbReference type="PANTHER" id="PTHR43639:SF1">
    <property type="entry name" value="SHORT-CHAIN DEHYDROGENASE_REDUCTASE FAMILY PROTEIN"/>
    <property type="match status" value="1"/>
</dbReference>
<feature type="domain" description="Ketoreductase" evidence="3">
    <location>
        <begin position="5"/>
        <end position="199"/>
    </location>
</feature>
<dbReference type="Gene3D" id="3.40.50.720">
    <property type="entry name" value="NAD(P)-binding Rossmann-like Domain"/>
    <property type="match status" value="1"/>
</dbReference>
<evidence type="ECO:0000256" key="1">
    <source>
        <dbReference type="ARBA" id="ARBA00006484"/>
    </source>
</evidence>
<reference evidence="4" key="1">
    <citation type="submission" date="2022-09" db="EMBL/GenBank/DDBJ databases">
        <title>Australian commercial rhizobial inoculants.</title>
        <authorList>
            <person name="Kohlmeier M.G."/>
            <person name="O'Hara G.W."/>
            <person name="Colombi E."/>
            <person name="Ramsay J.P."/>
            <person name="Terpolilli J."/>
        </authorList>
    </citation>
    <scope>NUCLEOTIDE SEQUENCE</scope>
    <source>
        <strain evidence="4">WSM1592</strain>
        <plasmid evidence="4">pWSM1592_2</plasmid>
    </source>
</reference>
<accession>A0ABY5XYX9</accession>
<dbReference type="PROSITE" id="PS00061">
    <property type="entry name" value="ADH_SHORT"/>
    <property type="match status" value="1"/>
</dbReference>
<protein>
    <submittedName>
        <fullName evidence="4">SDR family oxidoreductase</fullName>
    </submittedName>
</protein>
<dbReference type="InterPro" id="IPR002347">
    <property type="entry name" value="SDR_fam"/>
</dbReference>
<sequence>MTAARTVLVTGASGGIGRGVCEALAEEARLTGHSLRLAVHGSRESMALSALVSDLTSADGEGEIEARAFVADLTDAGACNNLIGQVIDWAGRLDSIVSNAGQSRPGKLANLPDEDWQATLDLNLRATWLLARAAYPALTETRGTITAVASMSGLSPHPGYGAYSTAKAGLVMLCRQLAQEWAGDGIRVNAVCPGMIRTPLTETVYQDEDTRRKRESLVPLGRIGTPRDIGDAVAFLTSDKASYITGVALRIDGGLSEGMLNLIPGRPDKVR</sequence>
<dbReference type="PRINTS" id="PR00080">
    <property type="entry name" value="SDRFAMILY"/>
</dbReference>
<comment type="similarity">
    <text evidence="1">Belongs to the short-chain dehydrogenases/reductases (SDR) family.</text>
</comment>
<dbReference type="InterPro" id="IPR036291">
    <property type="entry name" value="NAD(P)-bd_dom_sf"/>
</dbReference>
<evidence type="ECO:0000313" key="4">
    <source>
        <dbReference type="EMBL" id="UWU19329.1"/>
    </source>
</evidence>
<dbReference type="RefSeq" id="WP_027513125.1">
    <property type="nucleotide sequence ID" value="NZ_CP104145.1"/>
</dbReference>
<dbReference type="InterPro" id="IPR020904">
    <property type="entry name" value="Sc_DH/Rdtase_CS"/>
</dbReference>
<dbReference type="SMART" id="SM00822">
    <property type="entry name" value="PKS_KR"/>
    <property type="match status" value="1"/>
</dbReference>
<evidence type="ECO:0000259" key="3">
    <source>
        <dbReference type="SMART" id="SM00822"/>
    </source>
</evidence>
<evidence type="ECO:0000313" key="5">
    <source>
        <dbReference type="Proteomes" id="UP001060123"/>
    </source>
</evidence>
<evidence type="ECO:0000256" key="2">
    <source>
        <dbReference type="ARBA" id="ARBA00023002"/>
    </source>
</evidence>
<dbReference type="EMBL" id="CP104145">
    <property type="protein sequence ID" value="UWU19329.1"/>
    <property type="molecule type" value="Genomic_DNA"/>
</dbReference>
<organism evidence="4 5">
    <name type="scientific">Rhizobium sullae</name>
    <name type="common">Rhizobium hedysari</name>
    <dbReference type="NCBI Taxonomy" id="50338"/>
    <lineage>
        <taxon>Bacteria</taxon>
        <taxon>Pseudomonadati</taxon>
        <taxon>Pseudomonadota</taxon>
        <taxon>Alphaproteobacteria</taxon>
        <taxon>Hyphomicrobiales</taxon>
        <taxon>Rhizobiaceae</taxon>
        <taxon>Rhizobium/Agrobacterium group</taxon>
        <taxon>Rhizobium</taxon>
    </lineage>
</organism>
<dbReference type="SUPFAM" id="SSF51735">
    <property type="entry name" value="NAD(P)-binding Rossmann-fold domains"/>
    <property type="match status" value="1"/>
</dbReference>
<keyword evidence="4" id="KW-0614">Plasmid</keyword>
<dbReference type="Proteomes" id="UP001060123">
    <property type="component" value="Plasmid pWSM1592_2"/>
</dbReference>
<proteinExistence type="inferred from homology"/>
<gene>
    <name evidence="4" type="ORF">N2599_34385</name>
</gene>